<gene>
    <name evidence="2" type="ORF">BDV98DRAFT_579101</name>
</gene>
<evidence type="ECO:0000313" key="2">
    <source>
        <dbReference type="EMBL" id="TFL07820.1"/>
    </source>
</evidence>
<keyword evidence="3" id="KW-1185">Reference proteome</keyword>
<dbReference type="Gene3D" id="1.20.1280.50">
    <property type="match status" value="1"/>
</dbReference>
<dbReference type="EMBL" id="ML178814">
    <property type="protein sequence ID" value="TFL07820.1"/>
    <property type="molecule type" value="Genomic_DNA"/>
</dbReference>
<feature type="domain" description="F-box" evidence="1">
    <location>
        <begin position="29"/>
        <end position="72"/>
    </location>
</feature>
<accession>A0A5C3R3L2</accession>
<dbReference type="Gene3D" id="3.80.10.10">
    <property type="entry name" value="Ribonuclease Inhibitor"/>
    <property type="match status" value="1"/>
</dbReference>
<evidence type="ECO:0000313" key="3">
    <source>
        <dbReference type="Proteomes" id="UP000305067"/>
    </source>
</evidence>
<evidence type="ECO:0000259" key="1">
    <source>
        <dbReference type="Pfam" id="PF12937"/>
    </source>
</evidence>
<proteinExistence type="predicted"/>
<organism evidence="2 3">
    <name type="scientific">Pterulicium gracile</name>
    <dbReference type="NCBI Taxonomy" id="1884261"/>
    <lineage>
        <taxon>Eukaryota</taxon>
        <taxon>Fungi</taxon>
        <taxon>Dikarya</taxon>
        <taxon>Basidiomycota</taxon>
        <taxon>Agaricomycotina</taxon>
        <taxon>Agaricomycetes</taxon>
        <taxon>Agaricomycetidae</taxon>
        <taxon>Agaricales</taxon>
        <taxon>Pleurotineae</taxon>
        <taxon>Pterulaceae</taxon>
        <taxon>Pterulicium</taxon>
    </lineage>
</organism>
<dbReference type="InterPro" id="IPR001810">
    <property type="entry name" value="F-box_dom"/>
</dbReference>
<name>A0A5C3R3L2_9AGAR</name>
<dbReference type="InterPro" id="IPR036047">
    <property type="entry name" value="F-box-like_dom_sf"/>
</dbReference>
<dbReference type="Proteomes" id="UP000305067">
    <property type="component" value="Unassembled WGS sequence"/>
</dbReference>
<sequence length="606" mass="68560">MRRLAEARDHVAAVDYHHRSWLSPINSAPDDILFLVFSQLVQPKEDSLWHVAAVCQRWRRVALAQSGLWTQITHGHTPNDPLEMHRLELQLQRSQESMLHLDWKNLPKDRNRQAKYHLKHAEREGEAFNIIAKNAHRFSSVHALFDWHDNFTVEDADFSNLRVLSVHHTIEMKTVDTTYVFWPDYVFWANRPPPLFAKASNLTALALGRATLHNALSGLSPVNSLRHLTLDRIRASPEELLDLLSSNPHLVELNLLELIVFGSDDEENMDEENMLIQPVHVMLGGHLFAPNLEKLHLDAIGSVDAPGSADFDIEQTMCFLKNSNTPNVKQLVLTRLPNALSPKHIALLFAALPALEHLVVVRPFRLTSDWILAALATPMPHPTSSQNARSLPQRLCPLIQHLTLSRSGFSLPQLKAVVEPRLGPGSHRFKRISQYEPFRYLSCYKNRPEFRVWRTRMKTENGVVFDADFPPELIGLKDERERLINGRPMADVSSGGQWRRGACAASKFATYPRPGVSSVHKRVEEEGHGWRVEVEEKRWKFGGGDALNSRNHDRSPGPSQLHLHALHQPSSLLFLASPPPTPSLSSLSQLLPLHDPSPMVASLSEI</sequence>
<dbReference type="OrthoDB" id="3365698at2759"/>
<dbReference type="SUPFAM" id="SSF52047">
    <property type="entry name" value="RNI-like"/>
    <property type="match status" value="1"/>
</dbReference>
<reference evidence="2 3" key="1">
    <citation type="journal article" date="2019" name="Nat. Ecol. Evol.">
        <title>Megaphylogeny resolves global patterns of mushroom evolution.</title>
        <authorList>
            <person name="Varga T."/>
            <person name="Krizsan K."/>
            <person name="Foldi C."/>
            <person name="Dima B."/>
            <person name="Sanchez-Garcia M."/>
            <person name="Sanchez-Ramirez S."/>
            <person name="Szollosi G.J."/>
            <person name="Szarkandi J.G."/>
            <person name="Papp V."/>
            <person name="Albert L."/>
            <person name="Andreopoulos W."/>
            <person name="Angelini C."/>
            <person name="Antonin V."/>
            <person name="Barry K.W."/>
            <person name="Bougher N.L."/>
            <person name="Buchanan P."/>
            <person name="Buyck B."/>
            <person name="Bense V."/>
            <person name="Catcheside P."/>
            <person name="Chovatia M."/>
            <person name="Cooper J."/>
            <person name="Damon W."/>
            <person name="Desjardin D."/>
            <person name="Finy P."/>
            <person name="Geml J."/>
            <person name="Haridas S."/>
            <person name="Hughes K."/>
            <person name="Justo A."/>
            <person name="Karasinski D."/>
            <person name="Kautmanova I."/>
            <person name="Kiss B."/>
            <person name="Kocsube S."/>
            <person name="Kotiranta H."/>
            <person name="LaButti K.M."/>
            <person name="Lechner B.E."/>
            <person name="Liimatainen K."/>
            <person name="Lipzen A."/>
            <person name="Lukacs Z."/>
            <person name="Mihaltcheva S."/>
            <person name="Morgado L.N."/>
            <person name="Niskanen T."/>
            <person name="Noordeloos M.E."/>
            <person name="Ohm R.A."/>
            <person name="Ortiz-Santana B."/>
            <person name="Ovrebo C."/>
            <person name="Racz N."/>
            <person name="Riley R."/>
            <person name="Savchenko A."/>
            <person name="Shiryaev A."/>
            <person name="Soop K."/>
            <person name="Spirin V."/>
            <person name="Szebenyi C."/>
            <person name="Tomsovsky M."/>
            <person name="Tulloss R.E."/>
            <person name="Uehling J."/>
            <person name="Grigoriev I.V."/>
            <person name="Vagvolgyi C."/>
            <person name="Papp T."/>
            <person name="Martin F.M."/>
            <person name="Miettinen O."/>
            <person name="Hibbett D.S."/>
            <person name="Nagy L.G."/>
        </authorList>
    </citation>
    <scope>NUCLEOTIDE SEQUENCE [LARGE SCALE GENOMIC DNA]</scope>
    <source>
        <strain evidence="2 3">CBS 309.79</strain>
    </source>
</reference>
<protein>
    <recommendedName>
        <fullName evidence="1">F-box domain-containing protein</fullName>
    </recommendedName>
</protein>
<dbReference type="SUPFAM" id="SSF81383">
    <property type="entry name" value="F-box domain"/>
    <property type="match status" value="1"/>
</dbReference>
<dbReference type="AlphaFoldDB" id="A0A5C3R3L2"/>
<dbReference type="PANTHER" id="PTHR38926:SF72">
    <property type="entry name" value="IM:7136021-RELATED"/>
    <property type="match status" value="1"/>
</dbReference>
<dbReference type="PANTHER" id="PTHR38926">
    <property type="entry name" value="F-BOX DOMAIN CONTAINING PROTEIN, EXPRESSED"/>
    <property type="match status" value="1"/>
</dbReference>
<dbReference type="InterPro" id="IPR032675">
    <property type="entry name" value="LRR_dom_sf"/>
</dbReference>
<dbReference type="Pfam" id="PF12937">
    <property type="entry name" value="F-box-like"/>
    <property type="match status" value="1"/>
</dbReference>